<proteinExistence type="predicted"/>
<dbReference type="GO" id="GO:0005634">
    <property type="term" value="C:nucleus"/>
    <property type="evidence" value="ECO:0007669"/>
    <property type="project" value="UniProtKB-SubCell"/>
</dbReference>
<evidence type="ECO:0000256" key="1">
    <source>
        <dbReference type="ARBA" id="ARBA00023242"/>
    </source>
</evidence>
<feature type="region of interest" description="Disordered" evidence="3">
    <location>
        <begin position="258"/>
        <end position="280"/>
    </location>
</feature>
<sequence>MIVETTIDHRKGGEWQRHHATEPKDSVPTPQQILLEELDVEVGLRERLYETVNSRLTWALLLQEALEKEYPGKCFGRVLRGLTKTVVARNADSSEFRAAALDALKAAEEPSKPLFDRELFPIDGRPPAASSPDAPPPQHPSRSSASRARGLPRAPPHPAKKLLFLRNTNTDPSEIAKLACLDCARSDFSNLQGLLNHCRLRHGREFGSHDECVQSCAVIVPEEERDWVVANGTELAGISLPSLRRLFEIAVGAGDKVRIPGPRKEPEQPSVAEDKTDTEKTVQMRETITEVTKTLGFHKDTPALAPFLGREPKKRLINVYEDPDEVLDILDESGVPANSLVARKGWRKPYSHRNIARAELDEIPPEQPAEPPDDHDERSQDQTPVAMSLHITTFLEKLTVTCLSDPPPSTLINPIVVSEPPFAITSTTDRPFLARFTLTWTGSVNAPMDVEHWVDVDPMHLGHPVLGDEQVFDVELDRNTQLMPVRQDVRKLTWKDEDVGDTTDRGKFEGGRKIDENADSDEQGYGAVLRTLLQEVPITVRDARSRKQWAPTSALVPTIAQYRNLTPGRRKAIELSRARALLAAYREHAGSTDHPEWENPLTVANVYHWMEDEGLFPRVAIASDIMYLKDDSRLGKTTNPHQVPEAYCRFCGLHQAFHPLGVKTEDDATKDVKSPYTTGVCIEFNAPPSDLPLLDVEKLLQSTSGGALGVPYGLSAKLWTNLDKDATPERSPSSADLVAVAHPGLLTFIRELAAQWHLPRLQVSIRPAEDGLVSLAPVDRPHQELLDELAPYAVLSVVAGCMVRLLVRGGLDALRRDDSAQQNLARQDRTRKKGGKAERGGARYLLTPSHIARGLTDLAGRGLTESAALVCLARLGTATKERRGMVVTGSGVAVKPPDEAAVRIKEETEDM</sequence>
<reference evidence="5 6" key="1">
    <citation type="submission" date="2019-01" db="EMBL/GenBank/DDBJ databases">
        <title>Genome sequencing of the rare red list fungi Fomitopsis rosea.</title>
        <authorList>
            <person name="Buettner E."/>
            <person name="Kellner H."/>
        </authorList>
    </citation>
    <scope>NUCLEOTIDE SEQUENCE [LARGE SCALE GENOMIC DNA]</scope>
    <source>
        <strain evidence="5 6">DSM 105464</strain>
    </source>
</reference>
<dbReference type="EMBL" id="SEKV01000165">
    <property type="protein sequence ID" value="TFY62462.1"/>
    <property type="molecule type" value="Genomic_DNA"/>
</dbReference>
<comment type="subcellular location">
    <subcellularLocation>
        <location evidence="2">Nucleus</location>
    </subcellularLocation>
</comment>
<dbReference type="PROSITE" id="PS51037">
    <property type="entry name" value="YEATS"/>
    <property type="match status" value="1"/>
</dbReference>
<feature type="region of interest" description="Disordered" evidence="3">
    <location>
        <begin position="356"/>
        <end position="382"/>
    </location>
</feature>
<evidence type="ECO:0000313" key="6">
    <source>
        <dbReference type="Proteomes" id="UP000298390"/>
    </source>
</evidence>
<dbReference type="InterPro" id="IPR038704">
    <property type="entry name" value="YEAST_sf"/>
</dbReference>
<dbReference type="AlphaFoldDB" id="A0A4Y9YK09"/>
<dbReference type="Gene3D" id="2.60.40.1970">
    <property type="entry name" value="YEATS domain"/>
    <property type="match status" value="1"/>
</dbReference>
<feature type="compositionally biased region" description="Basic and acidic residues" evidence="3">
    <location>
        <begin position="1"/>
        <end position="25"/>
    </location>
</feature>
<name>A0A4Y9YK09_9APHY</name>
<dbReference type="STRING" id="34475.A0A4Y9YK09"/>
<evidence type="ECO:0000259" key="4">
    <source>
        <dbReference type="PROSITE" id="PS51037"/>
    </source>
</evidence>
<keyword evidence="1 2" id="KW-0539">Nucleus</keyword>
<dbReference type="InterPro" id="IPR055129">
    <property type="entry name" value="YEATS_dom"/>
</dbReference>
<dbReference type="Pfam" id="PF25909">
    <property type="entry name" value="zf-C2H2_AHC1"/>
    <property type="match status" value="1"/>
</dbReference>
<evidence type="ECO:0000313" key="5">
    <source>
        <dbReference type="EMBL" id="TFY62462.1"/>
    </source>
</evidence>
<dbReference type="Pfam" id="PF22951">
    <property type="entry name" value="3HBD"/>
    <property type="match status" value="1"/>
</dbReference>
<accession>A0A4Y9YK09</accession>
<dbReference type="Proteomes" id="UP000298390">
    <property type="component" value="Unassembled WGS sequence"/>
</dbReference>
<gene>
    <name evidence="5" type="ORF">EVJ58_g3849</name>
</gene>
<protein>
    <recommendedName>
        <fullName evidence="4">YEATS domain-containing protein</fullName>
    </recommendedName>
</protein>
<organism evidence="5 6">
    <name type="scientific">Rhodofomes roseus</name>
    <dbReference type="NCBI Taxonomy" id="34475"/>
    <lineage>
        <taxon>Eukaryota</taxon>
        <taxon>Fungi</taxon>
        <taxon>Dikarya</taxon>
        <taxon>Basidiomycota</taxon>
        <taxon>Agaricomycotina</taxon>
        <taxon>Agaricomycetes</taxon>
        <taxon>Polyporales</taxon>
        <taxon>Rhodofomes</taxon>
    </lineage>
</organism>
<evidence type="ECO:0000256" key="3">
    <source>
        <dbReference type="SAM" id="MobiDB-lite"/>
    </source>
</evidence>
<feature type="region of interest" description="Disordered" evidence="3">
    <location>
        <begin position="1"/>
        <end position="27"/>
    </location>
</feature>
<evidence type="ECO:0000256" key="2">
    <source>
        <dbReference type="PROSITE-ProRule" id="PRU00376"/>
    </source>
</evidence>
<dbReference type="InterPro" id="IPR058706">
    <property type="entry name" value="zf-C2H2_AHC1-like"/>
</dbReference>
<comment type="caution">
    <text evidence="5">The sequence shown here is derived from an EMBL/GenBank/DDBJ whole genome shotgun (WGS) entry which is preliminary data.</text>
</comment>
<feature type="region of interest" description="Disordered" evidence="3">
    <location>
        <begin position="117"/>
        <end position="160"/>
    </location>
</feature>
<feature type="domain" description="YEATS" evidence="4">
    <location>
        <begin position="340"/>
        <end position="486"/>
    </location>
</feature>
<dbReference type="InterPro" id="IPR055127">
    <property type="entry name" value="YEATS2_3HBD"/>
</dbReference>